<organism evidence="2 3">
    <name type="scientific">Nocardia albiluteola</name>
    <dbReference type="NCBI Taxonomy" id="2842303"/>
    <lineage>
        <taxon>Bacteria</taxon>
        <taxon>Bacillati</taxon>
        <taxon>Actinomycetota</taxon>
        <taxon>Actinomycetes</taxon>
        <taxon>Mycobacteriales</taxon>
        <taxon>Nocardiaceae</taxon>
        <taxon>Nocardia</taxon>
    </lineage>
</organism>
<dbReference type="Gene3D" id="3.10.450.280">
    <property type="match status" value="1"/>
</dbReference>
<keyword evidence="2" id="KW-0378">Hydrolase</keyword>
<dbReference type="InterPro" id="IPR012338">
    <property type="entry name" value="Beta-lactam/transpept-like"/>
</dbReference>
<dbReference type="GO" id="GO:0016787">
    <property type="term" value="F:hydrolase activity"/>
    <property type="evidence" value="ECO:0007669"/>
    <property type="project" value="UniProtKB-KW"/>
</dbReference>
<dbReference type="RefSeq" id="WP_215919005.1">
    <property type="nucleotide sequence ID" value="NZ_JAHKNI010000007.1"/>
</dbReference>
<dbReference type="PANTHER" id="PTHR35333:SF5">
    <property type="entry name" value="CONSERVED LIPOPROTEIN LPQF-RELATED"/>
    <property type="match status" value="1"/>
</dbReference>
<evidence type="ECO:0000259" key="1">
    <source>
        <dbReference type="Pfam" id="PF13354"/>
    </source>
</evidence>
<dbReference type="SUPFAM" id="SSF56601">
    <property type="entry name" value="beta-lactamase/transpeptidase-like"/>
    <property type="match status" value="1"/>
</dbReference>
<dbReference type="Gene3D" id="3.40.710.10">
    <property type="entry name" value="DD-peptidase/beta-lactamase superfamily"/>
    <property type="match status" value="1"/>
</dbReference>
<keyword evidence="3" id="KW-1185">Reference proteome</keyword>
<reference evidence="2 3" key="1">
    <citation type="submission" date="2021-06" db="EMBL/GenBank/DDBJ databases">
        <title>Actinomycetes sequencing.</title>
        <authorList>
            <person name="Shan Q."/>
        </authorList>
    </citation>
    <scope>NUCLEOTIDE SEQUENCE [LARGE SCALE GENOMIC DNA]</scope>
    <source>
        <strain evidence="2 3">NEAU-G5</strain>
    </source>
</reference>
<evidence type="ECO:0000313" key="3">
    <source>
        <dbReference type="Proteomes" id="UP000733379"/>
    </source>
</evidence>
<name>A0ABS6B433_9NOCA</name>
<protein>
    <submittedName>
        <fullName evidence="2">Class A beta-lactamase-related serine hydrolase</fullName>
    </submittedName>
</protein>
<sequence>MTDTDTDTDTDHVAAQLQWIIEASVADPAPTASEIATHLAPTLLENGGSDSISTALASLGPLTMGRIHTRTADHMHASMHGRDIEILLDLTVSPTGLIDSLAATLVKPAPTSWAELDARLATLAPRASFAAMEIRSDGHCELIHGHEAEVPRPTGSAFKLYVLGALGQAVAQGSARWDEPLRIREDHRSPAGTMQYLPAGTEAPLSEYADLMISLSDNTATDHLLHRLGREAVQRQLALFGHASPETNRPFPSTKAFFQFKFDPDSGDAHRYPRLSEPERLAMLERLEARPLPDPRRIWPEPRFIDSIEWFASPADICRAYAGLASLDQPEIDHALSLGDAGIGLDRNRFPTVWYKGGQEPGVLTLQYLVRTKQGHGLVVALLMSDPETALDAIAPLAEGQALIRGAFDLMDDAG</sequence>
<gene>
    <name evidence="2" type="ORF">KO481_21030</name>
</gene>
<feature type="domain" description="Beta-lactamase class A catalytic" evidence="1">
    <location>
        <begin position="145"/>
        <end position="254"/>
    </location>
</feature>
<accession>A0ABS6B433</accession>
<dbReference type="Proteomes" id="UP000733379">
    <property type="component" value="Unassembled WGS sequence"/>
</dbReference>
<comment type="caution">
    <text evidence="2">The sequence shown here is derived from an EMBL/GenBank/DDBJ whole genome shotgun (WGS) entry which is preliminary data.</text>
</comment>
<proteinExistence type="predicted"/>
<dbReference type="EMBL" id="JAHKNI010000007">
    <property type="protein sequence ID" value="MBU3064003.1"/>
    <property type="molecule type" value="Genomic_DNA"/>
</dbReference>
<dbReference type="Pfam" id="PF13354">
    <property type="entry name" value="Beta-lactamase2"/>
    <property type="match status" value="1"/>
</dbReference>
<dbReference type="InterPro" id="IPR045155">
    <property type="entry name" value="Beta-lactam_cat"/>
</dbReference>
<dbReference type="PANTHER" id="PTHR35333">
    <property type="entry name" value="BETA-LACTAMASE"/>
    <property type="match status" value="1"/>
</dbReference>
<dbReference type="InterPro" id="IPR000871">
    <property type="entry name" value="Beta-lactam_class-A"/>
</dbReference>
<evidence type="ECO:0000313" key="2">
    <source>
        <dbReference type="EMBL" id="MBU3064003.1"/>
    </source>
</evidence>